<dbReference type="Proteomes" id="UP000292958">
    <property type="component" value="Unassembled WGS sequence"/>
</dbReference>
<organism evidence="2 3">
    <name type="scientific">Edaphobacter modestus</name>
    <dbReference type="NCBI Taxonomy" id="388466"/>
    <lineage>
        <taxon>Bacteria</taxon>
        <taxon>Pseudomonadati</taxon>
        <taxon>Acidobacteriota</taxon>
        <taxon>Terriglobia</taxon>
        <taxon>Terriglobales</taxon>
        <taxon>Acidobacteriaceae</taxon>
        <taxon>Edaphobacter</taxon>
    </lineage>
</organism>
<keyword evidence="1" id="KW-1133">Transmembrane helix</keyword>
<gene>
    <name evidence="2" type="ORF">BDD14_3312</name>
</gene>
<sequence>MLALLVSFLIAVYLLGPDLISRWAADLVVFRKTRVQSHAEEVARSIIGAVVPLIVAFLWARWSGALGRTGTHYDLETVFSSLQSDNFFQAHRPQFFTSLRAFFWMNFVILWRLYALVVLISIARIVIVLSYNRIWRRLHKRWMRTLLATIVPRISEWDLLFSDMLLPEGSFRIMADVLTKTGGLYQGAIQDRMLNNDGSLQSITLANPRRFERAEFHKAKAEDIETVSDEFWFNIPGNLFIVMSSDIANLNLRYIRRKPLSFQPSDEEREVLTRLLDRLREGK</sequence>
<evidence type="ECO:0000256" key="1">
    <source>
        <dbReference type="SAM" id="Phobius"/>
    </source>
</evidence>
<protein>
    <submittedName>
        <fullName evidence="2">Uncharacterized protein</fullName>
    </submittedName>
</protein>
<evidence type="ECO:0000313" key="3">
    <source>
        <dbReference type="Proteomes" id="UP000292958"/>
    </source>
</evidence>
<dbReference type="OrthoDB" id="111250at2"/>
<dbReference type="AlphaFoldDB" id="A0A4V2G4U3"/>
<feature type="transmembrane region" description="Helical" evidence="1">
    <location>
        <begin position="6"/>
        <end position="30"/>
    </location>
</feature>
<evidence type="ECO:0000313" key="2">
    <source>
        <dbReference type="EMBL" id="RZU41776.1"/>
    </source>
</evidence>
<name>A0A4V2G4U3_9BACT</name>
<reference evidence="2 3" key="1">
    <citation type="submission" date="2019-02" db="EMBL/GenBank/DDBJ databases">
        <title>Genomic Encyclopedia of Archaeal and Bacterial Type Strains, Phase II (KMG-II): from individual species to whole genera.</title>
        <authorList>
            <person name="Goeker M."/>
        </authorList>
    </citation>
    <scope>NUCLEOTIDE SEQUENCE [LARGE SCALE GENOMIC DNA]</scope>
    <source>
        <strain evidence="2 3">DSM 18101</strain>
    </source>
</reference>
<keyword evidence="1" id="KW-0812">Transmembrane</keyword>
<accession>A0A4V2G4U3</accession>
<dbReference type="EMBL" id="SHKW01000001">
    <property type="protein sequence ID" value="RZU41776.1"/>
    <property type="molecule type" value="Genomic_DNA"/>
</dbReference>
<keyword evidence="3" id="KW-1185">Reference proteome</keyword>
<dbReference type="RefSeq" id="WP_130419638.1">
    <property type="nucleotide sequence ID" value="NZ_SHKW01000001.1"/>
</dbReference>
<feature type="transmembrane region" description="Helical" evidence="1">
    <location>
        <begin position="109"/>
        <end position="131"/>
    </location>
</feature>
<keyword evidence="1" id="KW-0472">Membrane</keyword>
<feature type="transmembrane region" description="Helical" evidence="1">
    <location>
        <begin position="42"/>
        <end position="62"/>
    </location>
</feature>
<proteinExistence type="predicted"/>
<comment type="caution">
    <text evidence="2">The sequence shown here is derived from an EMBL/GenBank/DDBJ whole genome shotgun (WGS) entry which is preliminary data.</text>
</comment>